<dbReference type="Gene3D" id="3.90.79.10">
    <property type="entry name" value="Nucleoside Triphosphate Pyrophosphohydrolase"/>
    <property type="match status" value="1"/>
</dbReference>
<evidence type="ECO:0000259" key="1">
    <source>
        <dbReference type="PROSITE" id="PS51462"/>
    </source>
</evidence>
<dbReference type="EMBL" id="JADGJW010000133">
    <property type="protein sequence ID" value="KAJ3223368.1"/>
    <property type="molecule type" value="Genomic_DNA"/>
</dbReference>
<dbReference type="Pfam" id="PF15916">
    <property type="entry name" value="DUF4743"/>
    <property type="match status" value="1"/>
</dbReference>
<sequence length="310" mass="35040">MLKIVKAVNNFYPDKILHAPNTSLGFHFIVDGQLVGLITPKFAKQLKKYDKIFKFKDHLIILNKALKTIEERTIQIENVLLELKLNNINEYECLNGWRNERFACYGESSESNAHGGKILLSIERSGCGFFGIRQSGCHLNGYIWDNETLKMWVGRRSKTKQTYPGFLDNLVGGGLGSGSNPVDTIKKEAGEEAGIYEKHLLDKIRPGGAISFYMDHPKRGWMPDTEYIYDLELPKSYIPRPVDGEIKSRLNEFTLEAAICVIDFLIRKGIVNSSNEADYTEIVMGSFSMIGLCKEALLDSMQIARFVSNL</sequence>
<dbReference type="InterPro" id="IPR015797">
    <property type="entry name" value="NUDIX_hydrolase-like_dom_sf"/>
</dbReference>
<protein>
    <recommendedName>
        <fullName evidence="1">Nudix hydrolase domain-containing protein</fullName>
    </recommendedName>
</protein>
<keyword evidence="3" id="KW-1185">Reference proteome</keyword>
<dbReference type="CDD" id="cd03676">
    <property type="entry name" value="NUDIX_Tnr3_like"/>
    <property type="match status" value="1"/>
</dbReference>
<dbReference type="InterPro" id="IPR031804">
    <property type="entry name" value="DUF4743"/>
</dbReference>
<accession>A0AAD5U6U7</accession>
<dbReference type="SUPFAM" id="SSF55811">
    <property type="entry name" value="Nudix"/>
    <property type="match status" value="1"/>
</dbReference>
<dbReference type="AlphaFoldDB" id="A0AAD5U6U7"/>
<dbReference type="PANTHER" id="PTHR13622:SF8">
    <property type="entry name" value="THIAMIN PYROPHOSPHOKINASE 1"/>
    <property type="match status" value="1"/>
</dbReference>
<comment type="caution">
    <text evidence="2">The sequence shown here is derived from an EMBL/GenBank/DDBJ whole genome shotgun (WGS) entry which is preliminary data.</text>
</comment>
<dbReference type="PROSITE" id="PS51462">
    <property type="entry name" value="NUDIX"/>
    <property type="match status" value="1"/>
</dbReference>
<dbReference type="PANTHER" id="PTHR13622">
    <property type="entry name" value="THIAMIN PYROPHOSPHOKINASE"/>
    <property type="match status" value="1"/>
</dbReference>
<evidence type="ECO:0000313" key="3">
    <source>
        <dbReference type="Proteomes" id="UP001211065"/>
    </source>
</evidence>
<evidence type="ECO:0000313" key="2">
    <source>
        <dbReference type="EMBL" id="KAJ3223368.1"/>
    </source>
</evidence>
<feature type="domain" description="Nudix hydrolase" evidence="1">
    <location>
        <begin position="134"/>
        <end position="277"/>
    </location>
</feature>
<reference evidence="2" key="1">
    <citation type="submission" date="2020-05" db="EMBL/GenBank/DDBJ databases">
        <title>Phylogenomic resolution of chytrid fungi.</title>
        <authorList>
            <person name="Stajich J.E."/>
            <person name="Amses K."/>
            <person name="Simmons R."/>
            <person name="Seto K."/>
            <person name="Myers J."/>
            <person name="Bonds A."/>
            <person name="Quandt C.A."/>
            <person name="Barry K."/>
            <person name="Liu P."/>
            <person name="Grigoriev I."/>
            <person name="Longcore J.E."/>
            <person name="James T.Y."/>
        </authorList>
    </citation>
    <scope>NUCLEOTIDE SEQUENCE</scope>
    <source>
        <strain evidence="2">JEL0476</strain>
    </source>
</reference>
<gene>
    <name evidence="2" type="ORF">HK099_001244</name>
</gene>
<dbReference type="GO" id="GO:0044715">
    <property type="term" value="F:8-oxo-dGDP phosphatase activity"/>
    <property type="evidence" value="ECO:0007669"/>
    <property type="project" value="TreeGrafter"/>
</dbReference>
<proteinExistence type="predicted"/>
<organism evidence="2 3">
    <name type="scientific">Clydaea vesicula</name>
    <dbReference type="NCBI Taxonomy" id="447962"/>
    <lineage>
        <taxon>Eukaryota</taxon>
        <taxon>Fungi</taxon>
        <taxon>Fungi incertae sedis</taxon>
        <taxon>Chytridiomycota</taxon>
        <taxon>Chytridiomycota incertae sedis</taxon>
        <taxon>Chytridiomycetes</taxon>
        <taxon>Lobulomycetales</taxon>
        <taxon>Lobulomycetaceae</taxon>
        <taxon>Clydaea</taxon>
    </lineage>
</organism>
<dbReference type="InterPro" id="IPR000086">
    <property type="entry name" value="NUDIX_hydrolase_dom"/>
</dbReference>
<name>A0AAD5U6U7_9FUNG</name>
<dbReference type="Proteomes" id="UP001211065">
    <property type="component" value="Unassembled WGS sequence"/>
</dbReference>